<keyword evidence="2" id="KW-1185">Reference proteome</keyword>
<dbReference type="EMBL" id="CACRXK020000562">
    <property type="protein sequence ID" value="CAB3982988.1"/>
    <property type="molecule type" value="Genomic_DNA"/>
</dbReference>
<dbReference type="OrthoDB" id="5981790at2759"/>
<dbReference type="AlphaFoldDB" id="A0A6S7FTR7"/>
<comment type="caution">
    <text evidence="1">The sequence shown here is derived from an EMBL/GenBank/DDBJ whole genome shotgun (WGS) entry which is preliminary data.</text>
</comment>
<proteinExistence type="predicted"/>
<evidence type="ECO:0000313" key="2">
    <source>
        <dbReference type="Proteomes" id="UP001152795"/>
    </source>
</evidence>
<sequence length="270" mass="31960">MDIKRLRKDINILERKKRGEIRKEGKYKRLEEKYKIRTKGLPTVTEELKQRVLAKIAKESKVDKVIPDADESIKFWSEIWDNGIEHNKDSEWLHEVKQRIEYLNQNDLKINKEDITKQCKKIPNWKAPGLDGVQGYWIKKITSCHQRIAEQLDEILNGKAELPQWITYGRTVLCLKDPSRGNTVDNFRPISCLLLMWKLMTGVIAESMYTFVEMNDVLPNEQKGCRRKTRGTKDQLLIDKLVLRDCKRRHTYLSMAWIDYRKAYDMVPHS</sequence>
<gene>
    <name evidence="1" type="ORF">PACLA_8A024923</name>
</gene>
<organism evidence="1 2">
    <name type="scientific">Paramuricea clavata</name>
    <name type="common">Red gorgonian</name>
    <name type="synonym">Violescent sea-whip</name>
    <dbReference type="NCBI Taxonomy" id="317549"/>
    <lineage>
        <taxon>Eukaryota</taxon>
        <taxon>Metazoa</taxon>
        <taxon>Cnidaria</taxon>
        <taxon>Anthozoa</taxon>
        <taxon>Octocorallia</taxon>
        <taxon>Malacalcyonacea</taxon>
        <taxon>Plexauridae</taxon>
        <taxon>Paramuricea</taxon>
    </lineage>
</organism>
<accession>A0A6S7FTR7</accession>
<dbReference type="PANTHER" id="PTHR35450:SF2">
    <property type="entry name" value="REVERSE TRANSCRIPTASE DOMAIN-CONTAINING PROTEIN"/>
    <property type="match status" value="1"/>
</dbReference>
<dbReference type="Proteomes" id="UP001152795">
    <property type="component" value="Unassembled WGS sequence"/>
</dbReference>
<reference evidence="1" key="1">
    <citation type="submission" date="2020-04" db="EMBL/GenBank/DDBJ databases">
        <authorList>
            <person name="Alioto T."/>
            <person name="Alioto T."/>
            <person name="Gomez Garrido J."/>
        </authorList>
    </citation>
    <scope>NUCLEOTIDE SEQUENCE</scope>
    <source>
        <strain evidence="1">A484AB</strain>
    </source>
</reference>
<evidence type="ECO:0000313" key="1">
    <source>
        <dbReference type="EMBL" id="CAB3982988.1"/>
    </source>
</evidence>
<dbReference type="PANTHER" id="PTHR35450">
    <property type="entry name" value="REVERSE TRANSCRIPTASE DOMAIN-CONTAINING PROTEIN"/>
    <property type="match status" value="1"/>
</dbReference>
<protein>
    <submittedName>
        <fullName evidence="1">Uncharacterized protein</fullName>
    </submittedName>
</protein>
<name>A0A6S7FTR7_PARCT</name>